<sequence>MSESDVVSFQKHGADSIPSPQPLLCGLSAHHLRILFTFKCLSQSLTNRGSISFRSLSLSLRYLIMGLQMHDLFVALSGGSELEIRVELAAILSLDRSGFLCKLVCFCFGRGSYLRNELSPPKRRNCVFLVIP</sequence>
<organism evidence="1 2">
    <name type="scientific">Araneus ventricosus</name>
    <name type="common">Orbweaver spider</name>
    <name type="synonym">Epeira ventricosa</name>
    <dbReference type="NCBI Taxonomy" id="182803"/>
    <lineage>
        <taxon>Eukaryota</taxon>
        <taxon>Metazoa</taxon>
        <taxon>Ecdysozoa</taxon>
        <taxon>Arthropoda</taxon>
        <taxon>Chelicerata</taxon>
        <taxon>Arachnida</taxon>
        <taxon>Araneae</taxon>
        <taxon>Araneomorphae</taxon>
        <taxon>Entelegynae</taxon>
        <taxon>Araneoidea</taxon>
        <taxon>Araneidae</taxon>
        <taxon>Araneus</taxon>
    </lineage>
</organism>
<protein>
    <submittedName>
        <fullName evidence="1">Uncharacterized protein</fullName>
    </submittedName>
</protein>
<comment type="caution">
    <text evidence="1">The sequence shown here is derived from an EMBL/GenBank/DDBJ whole genome shotgun (WGS) entry which is preliminary data.</text>
</comment>
<reference evidence="1 2" key="1">
    <citation type="journal article" date="2019" name="Sci. Rep.">
        <title>Orb-weaving spider Araneus ventricosus genome elucidates the spidroin gene catalogue.</title>
        <authorList>
            <person name="Kono N."/>
            <person name="Nakamura H."/>
            <person name="Ohtoshi R."/>
            <person name="Moran D.A.P."/>
            <person name="Shinohara A."/>
            <person name="Yoshida Y."/>
            <person name="Fujiwara M."/>
            <person name="Mori M."/>
            <person name="Tomita M."/>
            <person name="Arakawa K."/>
        </authorList>
    </citation>
    <scope>NUCLEOTIDE SEQUENCE [LARGE SCALE GENOMIC DNA]</scope>
</reference>
<keyword evidence="2" id="KW-1185">Reference proteome</keyword>
<proteinExistence type="predicted"/>
<dbReference type="Proteomes" id="UP000499080">
    <property type="component" value="Unassembled WGS sequence"/>
</dbReference>
<accession>A0A4Y2EMI9</accession>
<evidence type="ECO:0000313" key="2">
    <source>
        <dbReference type="Proteomes" id="UP000499080"/>
    </source>
</evidence>
<name>A0A4Y2EMI9_ARAVE</name>
<dbReference type="AlphaFoldDB" id="A0A4Y2EMI9"/>
<gene>
    <name evidence="1" type="ORF">AVEN_237697_1</name>
</gene>
<evidence type="ECO:0000313" key="1">
    <source>
        <dbReference type="EMBL" id="GBM30472.1"/>
    </source>
</evidence>
<dbReference type="EMBL" id="BGPR01000661">
    <property type="protein sequence ID" value="GBM30472.1"/>
    <property type="molecule type" value="Genomic_DNA"/>
</dbReference>